<dbReference type="PIRSF" id="PIRSF006320">
    <property type="entry name" value="Elb2"/>
    <property type="match status" value="1"/>
</dbReference>
<dbReference type="GO" id="GO:0016829">
    <property type="term" value="F:lyase activity"/>
    <property type="evidence" value="ECO:0007669"/>
    <property type="project" value="UniProtKB-KW"/>
</dbReference>
<gene>
    <name evidence="2" type="primary">elbB</name>
    <name evidence="2" type="ORF">GEAMG1_2428</name>
</gene>
<name>A0ABN8HKW8_9BACT</name>
<dbReference type="RefSeq" id="WP_305733028.1">
    <property type="nucleotide sequence ID" value="NZ_OW150024.1"/>
</dbReference>
<dbReference type="Pfam" id="PF01965">
    <property type="entry name" value="DJ-1_PfpI"/>
    <property type="match status" value="1"/>
</dbReference>
<dbReference type="Gene3D" id="3.40.50.880">
    <property type="match status" value="1"/>
</dbReference>
<reference evidence="2 3" key="1">
    <citation type="submission" date="2022-03" db="EMBL/GenBank/DDBJ databases">
        <authorList>
            <person name="Koch H."/>
        </authorList>
    </citation>
    <scope>NUCLEOTIDE SEQUENCE [LARGE SCALE GENOMIC DNA]</scope>
    <source>
        <strain evidence="2 3">G1</strain>
    </source>
</reference>
<proteinExistence type="predicted"/>
<feature type="domain" description="DJ-1/PfpI" evidence="1">
    <location>
        <begin position="78"/>
        <end position="190"/>
    </location>
</feature>
<dbReference type="PANTHER" id="PTHR10224">
    <property type="entry name" value="ES1 PROTEIN HOMOLOG, MITOCHONDRIAL"/>
    <property type="match status" value="1"/>
</dbReference>
<organism evidence="2 3">
    <name type="scientific">Trichlorobacter ammonificans</name>
    <dbReference type="NCBI Taxonomy" id="2916410"/>
    <lineage>
        <taxon>Bacteria</taxon>
        <taxon>Pseudomonadati</taxon>
        <taxon>Thermodesulfobacteriota</taxon>
        <taxon>Desulfuromonadia</taxon>
        <taxon>Geobacterales</taxon>
        <taxon>Geobacteraceae</taxon>
        <taxon>Trichlorobacter</taxon>
    </lineage>
</organism>
<evidence type="ECO:0000259" key="1">
    <source>
        <dbReference type="Pfam" id="PF01965"/>
    </source>
</evidence>
<dbReference type="EC" id="4.2.1.-" evidence="2"/>
<dbReference type="CDD" id="cd03133">
    <property type="entry name" value="GATase1_ES1"/>
    <property type="match status" value="1"/>
</dbReference>
<protein>
    <submittedName>
        <fullName evidence="2">Low activity glyoxalase ElbB</fullName>
        <ecNumber evidence="2">4.2.1.-</ecNumber>
    </submittedName>
</protein>
<dbReference type="Proteomes" id="UP001295463">
    <property type="component" value="Chromosome"/>
</dbReference>
<dbReference type="EMBL" id="OW150024">
    <property type="protein sequence ID" value="CAH2032264.1"/>
    <property type="molecule type" value="Genomic_DNA"/>
</dbReference>
<keyword evidence="3" id="KW-1185">Reference proteome</keyword>
<dbReference type="InterPro" id="IPR002818">
    <property type="entry name" value="DJ-1/PfpI"/>
</dbReference>
<evidence type="ECO:0000313" key="2">
    <source>
        <dbReference type="EMBL" id="CAH2032264.1"/>
    </source>
</evidence>
<dbReference type="InterPro" id="IPR029062">
    <property type="entry name" value="Class_I_gatase-like"/>
</dbReference>
<keyword evidence="2" id="KW-0456">Lyase</keyword>
<dbReference type="SUPFAM" id="SSF52317">
    <property type="entry name" value="Class I glutamine amidotransferase-like"/>
    <property type="match status" value="1"/>
</dbReference>
<dbReference type="NCBIfam" id="NF008747">
    <property type="entry name" value="PRK11780.1"/>
    <property type="match status" value="1"/>
</dbReference>
<sequence>MSKKIGVVLSGCGVRDGSEIHEAVLTLLAIDRAGCVAVCMAPDMELAEVNHVTSEPTGATRNVLVESARIARGNIKDIAGVTAGELDALVFPGGFGAALNLCDFGKVGAAASVNPQVARLVREVHAAGKPIGAICIAPALIAAILGKEAAPTVTIGTDAGTAAEIDKTGAKHQDCPVTEFVVDQKNRVVTTPAYMLGQRISDVATGIEKCVAAVIAMA</sequence>
<dbReference type="PANTHER" id="PTHR10224:SF12">
    <property type="entry name" value="GLYOXALASE ELBB"/>
    <property type="match status" value="1"/>
</dbReference>
<evidence type="ECO:0000313" key="3">
    <source>
        <dbReference type="Proteomes" id="UP001295463"/>
    </source>
</evidence>
<dbReference type="InterPro" id="IPR026041">
    <property type="entry name" value="ElbB"/>
</dbReference>
<accession>A0ABN8HKW8</accession>